<dbReference type="PRINTS" id="PR01021">
    <property type="entry name" value="OMPADOMAIN"/>
</dbReference>
<dbReference type="InterPro" id="IPR006664">
    <property type="entry name" value="OMP_bac"/>
</dbReference>
<dbReference type="InterPro" id="IPR003423">
    <property type="entry name" value="OMP_efflux"/>
</dbReference>
<keyword evidence="5" id="KW-0472">Membrane</keyword>
<feature type="region of interest" description="Disordered" evidence="7">
    <location>
        <begin position="678"/>
        <end position="750"/>
    </location>
</feature>
<feature type="compositionally biased region" description="Acidic residues" evidence="7">
    <location>
        <begin position="741"/>
        <end position="750"/>
    </location>
</feature>
<evidence type="ECO:0000256" key="5">
    <source>
        <dbReference type="ARBA" id="ARBA00023136"/>
    </source>
</evidence>
<dbReference type="Pfam" id="PF02321">
    <property type="entry name" value="OEP"/>
    <property type="match status" value="2"/>
</dbReference>
<dbReference type="SUPFAM" id="SSF103088">
    <property type="entry name" value="OmpA-like"/>
    <property type="match status" value="1"/>
</dbReference>
<dbReference type="InterPro" id="IPR006665">
    <property type="entry name" value="OmpA-like"/>
</dbReference>
<dbReference type="CDD" id="cd07185">
    <property type="entry name" value="OmpA_C-like"/>
    <property type="match status" value="1"/>
</dbReference>
<evidence type="ECO:0000313" key="9">
    <source>
        <dbReference type="EMBL" id="SFV75263.1"/>
    </source>
</evidence>
<dbReference type="Pfam" id="PF00691">
    <property type="entry name" value="OmpA"/>
    <property type="match status" value="1"/>
</dbReference>
<organism evidence="9">
    <name type="scientific">hydrothermal vent metagenome</name>
    <dbReference type="NCBI Taxonomy" id="652676"/>
    <lineage>
        <taxon>unclassified sequences</taxon>
        <taxon>metagenomes</taxon>
        <taxon>ecological metagenomes</taxon>
    </lineage>
</organism>
<comment type="subcellular location">
    <subcellularLocation>
        <location evidence="1">Cell outer membrane</location>
    </subcellularLocation>
</comment>
<dbReference type="NCBIfam" id="TIGR01844">
    <property type="entry name" value="type_I_sec_TolC"/>
    <property type="match status" value="1"/>
</dbReference>
<protein>
    <submittedName>
        <fullName evidence="9">Outer membrane protein</fullName>
    </submittedName>
</protein>
<keyword evidence="4" id="KW-0812">Transmembrane</keyword>
<evidence type="ECO:0000256" key="7">
    <source>
        <dbReference type="SAM" id="MobiDB-lite"/>
    </source>
</evidence>
<dbReference type="SUPFAM" id="SSF56954">
    <property type="entry name" value="Outer membrane efflux proteins (OEP)"/>
    <property type="match status" value="1"/>
</dbReference>
<feature type="domain" description="OmpA-like" evidence="8">
    <location>
        <begin position="554"/>
        <end position="671"/>
    </location>
</feature>
<name>A0A1W1D3S4_9ZZZZ</name>
<evidence type="ECO:0000256" key="4">
    <source>
        <dbReference type="ARBA" id="ARBA00022692"/>
    </source>
</evidence>
<keyword evidence="6" id="KW-0998">Cell outer membrane</keyword>
<keyword evidence="3" id="KW-1134">Transmembrane beta strand</keyword>
<keyword evidence="2" id="KW-0813">Transport</keyword>
<accession>A0A1W1D3S4</accession>
<feature type="compositionally biased region" description="Polar residues" evidence="7">
    <location>
        <begin position="686"/>
        <end position="695"/>
    </location>
</feature>
<dbReference type="PROSITE" id="PS51123">
    <property type="entry name" value="OMPA_2"/>
    <property type="match status" value="1"/>
</dbReference>
<dbReference type="InterPro" id="IPR010130">
    <property type="entry name" value="T1SS_OMP_TolC"/>
</dbReference>
<gene>
    <name evidence="9" type="ORF">MNB_SM-3-1082</name>
</gene>
<evidence type="ECO:0000259" key="8">
    <source>
        <dbReference type="PROSITE" id="PS51123"/>
    </source>
</evidence>
<dbReference type="GO" id="GO:1990281">
    <property type="term" value="C:efflux pump complex"/>
    <property type="evidence" value="ECO:0007669"/>
    <property type="project" value="TreeGrafter"/>
</dbReference>
<dbReference type="GO" id="GO:0015288">
    <property type="term" value="F:porin activity"/>
    <property type="evidence" value="ECO:0007669"/>
    <property type="project" value="TreeGrafter"/>
</dbReference>
<proteinExistence type="predicted"/>
<dbReference type="InterPro" id="IPR051906">
    <property type="entry name" value="TolC-like"/>
</dbReference>
<evidence type="ECO:0000256" key="3">
    <source>
        <dbReference type="ARBA" id="ARBA00022452"/>
    </source>
</evidence>
<dbReference type="PANTHER" id="PTHR30026">
    <property type="entry name" value="OUTER MEMBRANE PROTEIN TOLC"/>
    <property type="match status" value="1"/>
</dbReference>
<dbReference type="GO" id="GO:0015562">
    <property type="term" value="F:efflux transmembrane transporter activity"/>
    <property type="evidence" value="ECO:0007669"/>
    <property type="project" value="InterPro"/>
</dbReference>
<evidence type="ECO:0000256" key="2">
    <source>
        <dbReference type="ARBA" id="ARBA00022448"/>
    </source>
</evidence>
<dbReference type="InterPro" id="IPR036737">
    <property type="entry name" value="OmpA-like_sf"/>
</dbReference>
<dbReference type="EMBL" id="FPHP01000024">
    <property type="protein sequence ID" value="SFV75263.1"/>
    <property type="molecule type" value="Genomic_DNA"/>
</dbReference>
<evidence type="ECO:0000256" key="1">
    <source>
        <dbReference type="ARBA" id="ARBA00004442"/>
    </source>
</evidence>
<dbReference type="Gene3D" id="3.30.1330.60">
    <property type="entry name" value="OmpA-like domain"/>
    <property type="match status" value="1"/>
</dbReference>
<sequence>MVKKILLSSALCYCSLQAQTLMLRDAVNEIVHTNPEIQEKLHTFKANIESYKYAKTGFLPKVDVDLSLGSETTKSKTTHDESKTLFKTESSLKLVENLFSGYETTNDIKQQKEKYISASLSIIEKANEIALSVAQTYINILKAKQLLLLEQDTVETHKDILNQIQAKVDAGFSPVSDSLQVQTRYTLAQADLQTQKNELENELAKFHKLLGRFPHINDFQDPIDDFNVPSNLNQAIMFALKNNPAIKIANHNVLAQKYAYKKAEKTKWPTIDLVVQGHFSDNANGLEDSSTQLYAGISMQYNIYNGGADEIDTQRNISLIHEENTKRDQVRRDVIESVILAYKTYNILHKKDKILKQHLDFAKKTNTAYHEEFKIGNRTLLDVLNMEVELNDARKKSVTNKYDMLVAKLRLEKALGTLANILNVSVDDITNLKYSDKNPKYKKDTLPLNLETDHDKILDMQDICDKSQNILNVNKFGCKNHSEDSGIEDLLKQAPLIQEKKKKSTTSITDDIMEELPDVSPSTPPKPKKTYPMQQDEKLFENNTQPPIQNKADDAPKLLHNKEYIYFEYGSSKLTNNSKRLVDMIIAKLKHDKNLKLKLTGYTDNLGPKRRNEIRSKSRADTVKRYLIAHGIDGRRISVFGMGESNPIASNATPEGRSLNRRVEFKFIDENGIQQDYISEKEKNYQPKTTQTKSYHQQKKTEDDESDIFLDAPPAQQTKPKVNPYKSKKYPIPQQKTSTEIDPEMIEVDF</sequence>
<dbReference type="Gene3D" id="1.20.1600.10">
    <property type="entry name" value="Outer membrane efflux proteins (OEP)"/>
    <property type="match status" value="1"/>
</dbReference>
<dbReference type="GO" id="GO:0009279">
    <property type="term" value="C:cell outer membrane"/>
    <property type="evidence" value="ECO:0007669"/>
    <property type="project" value="UniProtKB-SubCell"/>
</dbReference>
<dbReference type="AlphaFoldDB" id="A0A1W1D3S4"/>
<dbReference type="PANTHER" id="PTHR30026:SF22">
    <property type="entry name" value="OUTER MEMBRANE EFFLUX PROTEIN"/>
    <property type="match status" value="1"/>
</dbReference>
<evidence type="ECO:0000256" key="6">
    <source>
        <dbReference type="ARBA" id="ARBA00023237"/>
    </source>
</evidence>
<reference evidence="9" key="1">
    <citation type="submission" date="2016-10" db="EMBL/GenBank/DDBJ databases">
        <authorList>
            <person name="de Groot N.N."/>
        </authorList>
    </citation>
    <scope>NUCLEOTIDE SEQUENCE</scope>
</reference>